<dbReference type="InterPro" id="IPR008921">
    <property type="entry name" value="DNA_pol3_clamp-load_cplx_C"/>
</dbReference>
<dbReference type="Gene3D" id="1.20.272.10">
    <property type="match status" value="1"/>
</dbReference>
<dbReference type="InterPro" id="IPR050238">
    <property type="entry name" value="DNA_Rep/Repair_Clamp_Loader"/>
</dbReference>
<dbReference type="NCBIfam" id="TIGR00678">
    <property type="entry name" value="holB"/>
    <property type="match status" value="1"/>
</dbReference>
<dbReference type="KEGG" id="sehc:A35E_00603"/>
<evidence type="ECO:0000313" key="10">
    <source>
        <dbReference type="EMBL" id="AFP85885.1"/>
    </source>
</evidence>
<comment type="catalytic activity">
    <reaction evidence="7">
        <text>DNA(n) + a 2'-deoxyribonucleoside 5'-triphosphate = DNA(n+1) + diphosphate</text>
        <dbReference type="Rhea" id="RHEA:22508"/>
        <dbReference type="Rhea" id="RHEA-COMP:17339"/>
        <dbReference type="Rhea" id="RHEA-COMP:17340"/>
        <dbReference type="ChEBI" id="CHEBI:33019"/>
        <dbReference type="ChEBI" id="CHEBI:61560"/>
        <dbReference type="ChEBI" id="CHEBI:173112"/>
        <dbReference type="EC" id="2.7.7.7"/>
    </reaction>
</comment>
<dbReference type="InterPro" id="IPR027417">
    <property type="entry name" value="P-loop_NTPase"/>
</dbReference>
<dbReference type="PANTHER" id="PTHR11669:SF8">
    <property type="entry name" value="DNA POLYMERASE III SUBUNIT DELTA"/>
    <property type="match status" value="1"/>
</dbReference>
<dbReference type="PANTHER" id="PTHR11669">
    <property type="entry name" value="REPLICATION FACTOR C / DNA POLYMERASE III GAMMA-TAU SUBUNIT"/>
    <property type="match status" value="1"/>
</dbReference>
<evidence type="ECO:0000313" key="11">
    <source>
        <dbReference type="Proteomes" id="UP000003937"/>
    </source>
</evidence>
<dbReference type="SUPFAM" id="SSF52540">
    <property type="entry name" value="P-loop containing nucleoside triphosphate hydrolases"/>
    <property type="match status" value="1"/>
</dbReference>
<evidence type="ECO:0000256" key="3">
    <source>
        <dbReference type="ARBA" id="ARBA00022679"/>
    </source>
</evidence>
<dbReference type="GO" id="GO:0009360">
    <property type="term" value="C:DNA polymerase III complex"/>
    <property type="evidence" value="ECO:0007669"/>
    <property type="project" value="InterPro"/>
</dbReference>
<dbReference type="GO" id="GO:0008408">
    <property type="term" value="F:3'-5' exonuclease activity"/>
    <property type="evidence" value="ECO:0007669"/>
    <property type="project" value="InterPro"/>
</dbReference>
<sequence length="331" mass="38165">MQWYPWLNQPYRKILLRYQKSSGHHALLLHSPIGNGEKSLCYGLSRWLLCQHPEGIKSCGFCHSCCLMTVGNHPDFYHITLEKDTQKIGIDQIRVLIDNLYFRSHQGGVKVILMLDAEQFTEQATNALLKILEEPPGDTYFLLGCHVPSRLLPTLKSRCLYWSLPGPNEDLGVRWLQKETGFKNVLSACVALRLSSNAPLAAEALLQPKRWKERLLFCSELNIAYTNGDFLSLLPLLEENKDNKFIYWLLTFIIDAVKWQRGDQVTLINIDRLELIATIATRSSTYLLHAQWRHWQQCLYQLQTISGLNNKLLLTHYLLNLEKSVVDAKIF</sequence>
<dbReference type="Pfam" id="PF09115">
    <property type="entry name" value="DNApol3-delta_C"/>
    <property type="match status" value="1"/>
</dbReference>
<dbReference type="AlphaFoldDB" id="J7H0P0"/>
<dbReference type="GO" id="GO:0006261">
    <property type="term" value="P:DNA-templated DNA replication"/>
    <property type="evidence" value="ECO:0007669"/>
    <property type="project" value="TreeGrafter"/>
</dbReference>
<evidence type="ECO:0000259" key="9">
    <source>
        <dbReference type="Pfam" id="PF21500"/>
    </source>
</evidence>
<feature type="domain" description="DNA polymerase III delta subunit C-terminal" evidence="8">
    <location>
        <begin position="209"/>
        <end position="322"/>
    </location>
</feature>
<accession>J7H0P0</accession>
<proteinExistence type="predicted"/>
<dbReference type="PATRIC" id="fig|134287.3.peg.572"/>
<dbReference type="HOGENOM" id="CLU_006229_4_3_6"/>
<keyword evidence="3" id="KW-0808">Transferase</keyword>
<protein>
    <recommendedName>
        <fullName evidence="2">DNA polymerase III subunit delta'</fullName>
        <ecNumber evidence="1">2.7.7.7</ecNumber>
    </recommendedName>
</protein>
<evidence type="ECO:0000256" key="2">
    <source>
        <dbReference type="ARBA" id="ARBA00014363"/>
    </source>
</evidence>
<keyword evidence="6" id="KW-0239">DNA-directed DNA polymerase</keyword>
<dbReference type="EC" id="2.7.7.7" evidence="1"/>
<dbReference type="STRING" id="134287.A35E_00603"/>
<evidence type="ECO:0000256" key="4">
    <source>
        <dbReference type="ARBA" id="ARBA00022695"/>
    </source>
</evidence>
<evidence type="ECO:0000259" key="8">
    <source>
        <dbReference type="Pfam" id="PF09115"/>
    </source>
</evidence>
<dbReference type="EMBL" id="CP003547">
    <property type="protein sequence ID" value="AFP85885.1"/>
    <property type="molecule type" value="Genomic_DNA"/>
</dbReference>
<dbReference type="Pfam" id="PF13177">
    <property type="entry name" value="DNA_pol3_delta2"/>
    <property type="match status" value="1"/>
</dbReference>
<dbReference type="InterPro" id="IPR004622">
    <property type="entry name" value="DNA_pol_HolB"/>
</dbReference>
<dbReference type="GO" id="GO:0003887">
    <property type="term" value="F:DNA-directed DNA polymerase activity"/>
    <property type="evidence" value="ECO:0007669"/>
    <property type="project" value="UniProtKB-KW"/>
</dbReference>
<evidence type="ECO:0000256" key="6">
    <source>
        <dbReference type="ARBA" id="ARBA00022932"/>
    </source>
</evidence>
<dbReference type="OrthoDB" id="9811073at2"/>
<dbReference type="GO" id="GO:0003677">
    <property type="term" value="F:DNA binding"/>
    <property type="evidence" value="ECO:0007669"/>
    <property type="project" value="InterPro"/>
</dbReference>
<name>J7H0P0_9ENTR</name>
<dbReference type="SUPFAM" id="SSF48019">
    <property type="entry name" value="post-AAA+ oligomerization domain-like"/>
    <property type="match status" value="1"/>
</dbReference>
<organism evidence="10 11">
    <name type="scientific">secondary endosymbiont of Heteropsylla cubana</name>
    <dbReference type="NCBI Taxonomy" id="134287"/>
    <lineage>
        <taxon>Bacteria</taxon>
        <taxon>Pseudomonadati</taxon>
        <taxon>Pseudomonadota</taxon>
        <taxon>Gammaproteobacteria</taxon>
        <taxon>Enterobacterales</taxon>
        <taxon>Enterobacteriaceae</taxon>
        <taxon>aphid secondary symbionts</taxon>
    </lineage>
</organism>
<keyword evidence="11" id="KW-1185">Reference proteome</keyword>
<dbReference type="Proteomes" id="UP000003937">
    <property type="component" value="Chromosome"/>
</dbReference>
<dbReference type="Gene3D" id="3.40.50.300">
    <property type="entry name" value="P-loop containing nucleotide triphosphate hydrolases"/>
    <property type="match status" value="1"/>
</dbReference>
<dbReference type="Pfam" id="PF21500">
    <property type="entry name" value="HolB_lid"/>
    <property type="match status" value="1"/>
</dbReference>
<evidence type="ECO:0000256" key="5">
    <source>
        <dbReference type="ARBA" id="ARBA00022705"/>
    </source>
</evidence>
<keyword evidence="4" id="KW-0548">Nucleotidyltransferase</keyword>
<reference evidence="10 11" key="1">
    <citation type="journal article" date="2012" name="Mol. Biol. Evol.">
        <title>Genome reduction and co-evolution between the primary and secondary bacterial symbionts of psyllids.</title>
        <authorList>
            <person name="Sloan D.B."/>
            <person name="Moran N.A."/>
        </authorList>
    </citation>
    <scope>NUCLEOTIDE SEQUENCE [LARGE SCALE GENOMIC DNA]</scope>
    <source>
        <strain evidence="10">Hcub_S</strain>
    </source>
</reference>
<evidence type="ECO:0000256" key="1">
    <source>
        <dbReference type="ARBA" id="ARBA00012417"/>
    </source>
</evidence>
<evidence type="ECO:0000256" key="7">
    <source>
        <dbReference type="ARBA" id="ARBA00049244"/>
    </source>
</evidence>
<dbReference type="InterPro" id="IPR015199">
    <property type="entry name" value="DNA_pol_III_delta_C"/>
</dbReference>
<dbReference type="InterPro" id="IPR048731">
    <property type="entry name" value="HolB_lid-gammaproteobact"/>
</dbReference>
<gene>
    <name evidence="10" type="ORF">A35E_00603</name>
</gene>
<keyword evidence="5" id="KW-0235">DNA replication</keyword>
<dbReference type="RefSeq" id="WP_014889182.1">
    <property type="nucleotide sequence ID" value="NC_018420.1"/>
</dbReference>
<feature type="domain" description="DNA polymerase III subunit delta' AAA+ ATPase lid" evidence="9">
    <location>
        <begin position="167"/>
        <end position="207"/>
    </location>
</feature>